<comment type="caution">
    <text evidence="2">The sequence shown here is derived from an EMBL/GenBank/DDBJ whole genome shotgun (WGS) entry which is preliminary data.</text>
</comment>
<dbReference type="Proteomes" id="UP001472677">
    <property type="component" value="Unassembled WGS sequence"/>
</dbReference>
<reference evidence="2 3" key="1">
    <citation type="journal article" date="2024" name="G3 (Bethesda)">
        <title>Genome assembly of Hibiscus sabdariffa L. provides insights into metabolisms of medicinal natural products.</title>
        <authorList>
            <person name="Kim T."/>
        </authorList>
    </citation>
    <scope>NUCLEOTIDE SEQUENCE [LARGE SCALE GENOMIC DNA]</scope>
    <source>
        <strain evidence="2">TK-2024</strain>
        <tissue evidence="2">Old leaves</tissue>
    </source>
</reference>
<feature type="non-terminal residue" evidence="2">
    <location>
        <position position="1"/>
    </location>
</feature>
<evidence type="ECO:0000313" key="3">
    <source>
        <dbReference type="Proteomes" id="UP001472677"/>
    </source>
</evidence>
<feature type="region of interest" description="Disordered" evidence="1">
    <location>
        <begin position="19"/>
        <end position="48"/>
    </location>
</feature>
<feature type="compositionally biased region" description="Basic and acidic residues" evidence="1">
    <location>
        <begin position="35"/>
        <end position="48"/>
    </location>
</feature>
<evidence type="ECO:0000256" key="1">
    <source>
        <dbReference type="SAM" id="MobiDB-lite"/>
    </source>
</evidence>
<name>A0ABR2ALV7_9ROSI</name>
<gene>
    <name evidence="2" type="ORF">V6N12_018092</name>
</gene>
<protein>
    <submittedName>
        <fullName evidence="2">Uncharacterized protein</fullName>
    </submittedName>
</protein>
<organism evidence="2 3">
    <name type="scientific">Hibiscus sabdariffa</name>
    <name type="common">roselle</name>
    <dbReference type="NCBI Taxonomy" id="183260"/>
    <lineage>
        <taxon>Eukaryota</taxon>
        <taxon>Viridiplantae</taxon>
        <taxon>Streptophyta</taxon>
        <taxon>Embryophyta</taxon>
        <taxon>Tracheophyta</taxon>
        <taxon>Spermatophyta</taxon>
        <taxon>Magnoliopsida</taxon>
        <taxon>eudicotyledons</taxon>
        <taxon>Gunneridae</taxon>
        <taxon>Pentapetalae</taxon>
        <taxon>rosids</taxon>
        <taxon>malvids</taxon>
        <taxon>Malvales</taxon>
        <taxon>Malvaceae</taxon>
        <taxon>Malvoideae</taxon>
        <taxon>Hibiscus</taxon>
    </lineage>
</organism>
<dbReference type="EMBL" id="JBBPBM010000529">
    <property type="protein sequence ID" value="KAK8494428.1"/>
    <property type="molecule type" value="Genomic_DNA"/>
</dbReference>
<accession>A0ABR2ALV7</accession>
<proteinExistence type="predicted"/>
<evidence type="ECO:0000313" key="2">
    <source>
        <dbReference type="EMBL" id="KAK8494428.1"/>
    </source>
</evidence>
<keyword evidence="3" id="KW-1185">Reference proteome</keyword>
<sequence>ELETDEVLKQLKYVEMLRPQLSAERSKSNQTNNHKLQDHKGDTRNAQS</sequence>